<dbReference type="Gene3D" id="3.90.1720.10">
    <property type="entry name" value="endopeptidase domain like (from Nostoc punctiforme)"/>
    <property type="match status" value="1"/>
</dbReference>
<dbReference type="InterPro" id="IPR024453">
    <property type="entry name" value="Peptidase_C92"/>
</dbReference>
<accession>A0A1Y0CZN8</accession>
<organism evidence="2 3">
    <name type="scientific">Oceanisphaera avium</name>
    <dbReference type="NCBI Taxonomy" id="1903694"/>
    <lineage>
        <taxon>Bacteria</taxon>
        <taxon>Pseudomonadati</taxon>
        <taxon>Pseudomonadota</taxon>
        <taxon>Gammaproteobacteria</taxon>
        <taxon>Aeromonadales</taxon>
        <taxon>Aeromonadaceae</taxon>
        <taxon>Oceanisphaera</taxon>
    </lineage>
</organism>
<dbReference type="SUPFAM" id="SSF54001">
    <property type="entry name" value="Cysteine proteinases"/>
    <property type="match status" value="1"/>
</dbReference>
<dbReference type="KEGG" id="ocm:CBP12_12035"/>
<dbReference type="RefSeq" id="WP_086964743.1">
    <property type="nucleotide sequence ID" value="NZ_CP021376.1"/>
</dbReference>
<dbReference type="Proteomes" id="UP000243793">
    <property type="component" value="Chromosome"/>
</dbReference>
<keyword evidence="1" id="KW-0472">Membrane</keyword>
<sequence>MYVLPIKLIRRSLTGALLIIGLALSVYIVVSLATPKKELAFDLSTLPSLALGDWIFRKGSAPESQIIEALSQGEFSHIGVIVSLTPQPLVIHATTDDNPHLPNQVILSTLEDFISPALAKYFAIARLEHTTDFQQQRVITWLLEQQGQPFVLTTRERSPLYCTTLILEALNQAQITIAPQWQHINAPLLKGEYLFPRAFAELPHLAWQYHSLNQRN</sequence>
<dbReference type="Pfam" id="PF05708">
    <property type="entry name" value="Peptidase_C92"/>
    <property type="match status" value="1"/>
</dbReference>
<name>A0A1Y0CZN8_9GAMM</name>
<keyword evidence="1" id="KW-1133">Transmembrane helix</keyword>
<feature type="transmembrane region" description="Helical" evidence="1">
    <location>
        <begin position="12"/>
        <end position="33"/>
    </location>
</feature>
<dbReference type="EMBL" id="CP021376">
    <property type="protein sequence ID" value="ART80793.1"/>
    <property type="molecule type" value="Genomic_DNA"/>
</dbReference>
<protein>
    <submittedName>
        <fullName evidence="2">Uncharacterized protein</fullName>
    </submittedName>
</protein>
<gene>
    <name evidence="2" type="ORF">CBP12_12035</name>
</gene>
<evidence type="ECO:0000313" key="2">
    <source>
        <dbReference type="EMBL" id="ART80793.1"/>
    </source>
</evidence>
<dbReference type="OrthoDB" id="7064976at2"/>
<evidence type="ECO:0000313" key="3">
    <source>
        <dbReference type="Proteomes" id="UP000243793"/>
    </source>
</evidence>
<keyword evidence="1" id="KW-0812">Transmembrane</keyword>
<dbReference type="InterPro" id="IPR038765">
    <property type="entry name" value="Papain-like_cys_pep_sf"/>
</dbReference>
<keyword evidence="3" id="KW-1185">Reference proteome</keyword>
<dbReference type="AlphaFoldDB" id="A0A1Y0CZN8"/>
<evidence type="ECO:0000256" key="1">
    <source>
        <dbReference type="SAM" id="Phobius"/>
    </source>
</evidence>
<reference evidence="3" key="1">
    <citation type="submission" date="2017-05" db="EMBL/GenBank/DDBJ databases">
        <authorList>
            <person name="Sung H."/>
        </authorList>
    </citation>
    <scope>NUCLEOTIDE SEQUENCE [LARGE SCALE GENOMIC DNA]</scope>
    <source>
        <strain evidence="3">AMac2203</strain>
    </source>
</reference>
<proteinExistence type="predicted"/>